<proteinExistence type="predicted"/>
<dbReference type="VEuPathDB" id="TriTrypDB:TRSC58_02614"/>
<reference evidence="2 3" key="1">
    <citation type="submission" date="2013-07" db="EMBL/GenBank/DDBJ databases">
        <authorList>
            <person name="Stoco P.H."/>
            <person name="Wagner G."/>
            <person name="Gerber A."/>
            <person name="Zaha A."/>
            <person name="Thompson C."/>
            <person name="Bartholomeu D.C."/>
            <person name="Luckemeyer D.D."/>
            <person name="Bahia D."/>
            <person name="Loreto E."/>
            <person name="Prestes E.B."/>
            <person name="Lima F.M."/>
            <person name="Rodrigues-Luiz G."/>
            <person name="Vallejo G.A."/>
            <person name="Filho J.F."/>
            <person name="Monteiro K.M."/>
            <person name="Tyler K.M."/>
            <person name="de Almeida L.G."/>
            <person name="Ortiz M.F."/>
            <person name="Siervo M.A."/>
            <person name="de Moraes M.H."/>
            <person name="Cunha O.L."/>
            <person name="Mendonca-Neto R."/>
            <person name="Silva R."/>
            <person name="Teixeira S.M."/>
            <person name="Murta S.M."/>
            <person name="Sincero T.C."/>
            <person name="Mendes T.A."/>
            <person name="Urmenyi T.P."/>
            <person name="Silva V.G."/>
            <person name="da Rocha W.D."/>
            <person name="Andersson B."/>
            <person name="Romanha A.J."/>
            <person name="Steindel M."/>
            <person name="de Vasconcelos A.T."/>
            <person name="Grisard E.C."/>
        </authorList>
    </citation>
    <scope>NUCLEOTIDE SEQUENCE [LARGE SCALE GENOMIC DNA]</scope>
    <source>
        <strain evidence="2 3">SC58</strain>
    </source>
</reference>
<sequence>MQRSLPDLSAPKERRQSEGPLSLCYNTHDDNDEGVRHKIRRKGNETVGYVGRKALNRSIQQLVPKPWWHRRRSVRFKQAKGTSDTSSSCSSVGIQLFSTFFVTPKELTVALRKRERSLERRQRQCVRCMEKRQVRHRSCKEETKTTVRVVSGISGGDHMPLVVRQQDMMEDNTEELSSMLTTVRLLCTSVKRSAAACVGVRAGSRALCRECRGLTSWVCPCLFTPHPTHAMRPAMCPCRSKPDGHWTS</sequence>
<keyword evidence="3" id="KW-1185">Reference proteome</keyword>
<evidence type="ECO:0000256" key="1">
    <source>
        <dbReference type="SAM" id="MobiDB-lite"/>
    </source>
</evidence>
<dbReference type="EMBL" id="AUPL01002614">
    <property type="protein sequence ID" value="ESL09662.1"/>
    <property type="molecule type" value="Genomic_DNA"/>
</dbReference>
<comment type="caution">
    <text evidence="2">The sequence shown here is derived from an EMBL/GenBank/DDBJ whole genome shotgun (WGS) entry which is preliminary data.</text>
</comment>
<organism evidence="2 3">
    <name type="scientific">Trypanosoma rangeli SC58</name>
    <dbReference type="NCBI Taxonomy" id="429131"/>
    <lineage>
        <taxon>Eukaryota</taxon>
        <taxon>Discoba</taxon>
        <taxon>Euglenozoa</taxon>
        <taxon>Kinetoplastea</taxon>
        <taxon>Metakinetoplastina</taxon>
        <taxon>Trypanosomatida</taxon>
        <taxon>Trypanosomatidae</taxon>
        <taxon>Trypanosoma</taxon>
        <taxon>Herpetosoma</taxon>
    </lineage>
</organism>
<gene>
    <name evidence="2" type="ORF">TRSC58_02614</name>
</gene>
<dbReference type="Proteomes" id="UP000031737">
    <property type="component" value="Unassembled WGS sequence"/>
</dbReference>
<evidence type="ECO:0000313" key="3">
    <source>
        <dbReference type="Proteomes" id="UP000031737"/>
    </source>
</evidence>
<dbReference type="OrthoDB" id="247338at2759"/>
<dbReference type="AlphaFoldDB" id="A0A061J8S0"/>
<accession>A0A061J8S0</accession>
<name>A0A061J8S0_TRYRA</name>
<protein>
    <submittedName>
        <fullName evidence="2">Uncharacterized protein</fullName>
    </submittedName>
</protein>
<evidence type="ECO:0000313" key="2">
    <source>
        <dbReference type="EMBL" id="ESL09662.1"/>
    </source>
</evidence>
<feature type="region of interest" description="Disordered" evidence="1">
    <location>
        <begin position="1"/>
        <end position="22"/>
    </location>
</feature>